<evidence type="ECO:0000256" key="1">
    <source>
        <dbReference type="SAM" id="MobiDB-lite"/>
    </source>
</evidence>
<gene>
    <name evidence="3" type="ORF">PghCCS26_53410</name>
</gene>
<feature type="compositionally biased region" description="Polar residues" evidence="1">
    <location>
        <begin position="74"/>
        <end position="88"/>
    </location>
</feature>
<feature type="region of interest" description="Disordered" evidence="1">
    <location>
        <begin position="68"/>
        <end position="88"/>
    </location>
</feature>
<organism evidence="3 4">
    <name type="scientific">Paenibacillus glycanilyticus</name>
    <dbReference type="NCBI Taxonomy" id="126569"/>
    <lineage>
        <taxon>Bacteria</taxon>
        <taxon>Bacillati</taxon>
        <taxon>Bacillota</taxon>
        <taxon>Bacilli</taxon>
        <taxon>Bacillales</taxon>
        <taxon>Paenibacillaceae</taxon>
        <taxon>Paenibacillus</taxon>
    </lineage>
</organism>
<dbReference type="EMBL" id="BTCL01000026">
    <property type="protein sequence ID" value="GMK48211.1"/>
    <property type="molecule type" value="Genomic_DNA"/>
</dbReference>
<comment type="caution">
    <text evidence="3">The sequence shown here is derived from an EMBL/GenBank/DDBJ whole genome shotgun (WGS) entry which is preliminary data.</text>
</comment>
<evidence type="ECO:0000313" key="4">
    <source>
        <dbReference type="Proteomes" id="UP001285921"/>
    </source>
</evidence>
<dbReference type="RefSeq" id="WP_201008081.1">
    <property type="nucleotide sequence ID" value="NZ_BTCL01000026.1"/>
</dbReference>
<keyword evidence="2" id="KW-1133">Transmembrane helix</keyword>
<sequence>MIILGLFVITVMGLLVMCFLDMLVFKQSFLHVFVHLLPIYPDTSTIYIIVAAFLMGAWVDFNMTERLKKPGKQPNKQGRGNNGDAKQN</sequence>
<proteinExistence type="predicted"/>
<feature type="transmembrane region" description="Helical" evidence="2">
    <location>
        <begin position="45"/>
        <end position="63"/>
    </location>
</feature>
<feature type="transmembrane region" description="Helical" evidence="2">
    <location>
        <begin position="7"/>
        <end position="25"/>
    </location>
</feature>
<keyword evidence="2" id="KW-0812">Transmembrane</keyword>
<name>A0ABQ6NSZ3_9BACL</name>
<protein>
    <submittedName>
        <fullName evidence="3">Uncharacterized protein</fullName>
    </submittedName>
</protein>
<dbReference type="Proteomes" id="UP001285921">
    <property type="component" value="Unassembled WGS sequence"/>
</dbReference>
<evidence type="ECO:0000313" key="3">
    <source>
        <dbReference type="EMBL" id="GMK48211.1"/>
    </source>
</evidence>
<accession>A0ABQ6NSZ3</accession>
<keyword evidence="2" id="KW-0472">Membrane</keyword>
<keyword evidence="4" id="KW-1185">Reference proteome</keyword>
<evidence type="ECO:0000256" key="2">
    <source>
        <dbReference type="SAM" id="Phobius"/>
    </source>
</evidence>
<reference evidence="3 4" key="1">
    <citation type="submission" date="2023-05" db="EMBL/GenBank/DDBJ databases">
        <title>Draft genome of Paenibacillus sp. CCS26.</title>
        <authorList>
            <person name="Akita H."/>
            <person name="Shinto Y."/>
            <person name="Kimura Z."/>
        </authorList>
    </citation>
    <scope>NUCLEOTIDE SEQUENCE [LARGE SCALE GENOMIC DNA]</scope>
    <source>
        <strain evidence="3 4">CCS26</strain>
    </source>
</reference>